<dbReference type="EMBL" id="OU466859">
    <property type="protein sequence ID" value="CAH2052814.1"/>
    <property type="molecule type" value="Genomic_DNA"/>
</dbReference>
<keyword evidence="2" id="KW-1185">Reference proteome</keyword>
<reference evidence="1 2" key="1">
    <citation type="submission" date="2022-03" db="EMBL/GenBank/DDBJ databases">
        <authorList>
            <person name="Nunn A."/>
            <person name="Chopra R."/>
            <person name="Nunn A."/>
            <person name="Contreras Garrido A."/>
        </authorList>
    </citation>
    <scope>NUCLEOTIDE SEQUENCE [LARGE SCALE GENOMIC DNA]</scope>
</reference>
<organism evidence="1 2">
    <name type="scientific">Thlaspi arvense</name>
    <name type="common">Field penny-cress</name>
    <dbReference type="NCBI Taxonomy" id="13288"/>
    <lineage>
        <taxon>Eukaryota</taxon>
        <taxon>Viridiplantae</taxon>
        <taxon>Streptophyta</taxon>
        <taxon>Embryophyta</taxon>
        <taxon>Tracheophyta</taxon>
        <taxon>Spermatophyta</taxon>
        <taxon>Magnoliopsida</taxon>
        <taxon>eudicotyledons</taxon>
        <taxon>Gunneridae</taxon>
        <taxon>Pentapetalae</taxon>
        <taxon>rosids</taxon>
        <taxon>malvids</taxon>
        <taxon>Brassicales</taxon>
        <taxon>Brassicaceae</taxon>
        <taxon>Thlaspideae</taxon>
        <taxon>Thlaspi</taxon>
    </lineage>
</organism>
<sequence>LSHRGRSVLVTGGAEYIGSHAALRLLNYSYHVTIVVKLLSLMVFCNMLGQLSSQNCNVRLKNENNVRLSQKASHAIATSLNVIQTSHSYGDLMLLNRASELKLVRAAHGGFAHLSQKIEISLQPQECYPFCSGRVTLHDFLRALRLKLCTLSKGISYDYALIIFYRRLCLGKITYTSALL</sequence>
<dbReference type="InterPro" id="IPR036291">
    <property type="entry name" value="NAD(P)-bd_dom_sf"/>
</dbReference>
<dbReference type="AlphaFoldDB" id="A0AAU9RXV6"/>
<protein>
    <submittedName>
        <fullName evidence="1">Uncharacterized protein</fullName>
    </submittedName>
</protein>
<feature type="non-terminal residue" evidence="1">
    <location>
        <position position="1"/>
    </location>
</feature>
<gene>
    <name evidence="1" type="ORF">TAV2_LOCUS10064</name>
</gene>
<dbReference type="Proteomes" id="UP000836841">
    <property type="component" value="Chromosome 3"/>
</dbReference>
<accession>A0AAU9RXV6</accession>
<evidence type="ECO:0000313" key="1">
    <source>
        <dbReference type="EMBL" id="CAH2052814.1"/>
    </source>
</evidence>
<dbReference type="Gene3D" id="3.40.50.720">
    <property type="entry name" value="NAD(P)-binding Rossmann-like Domain"/>
    <property type="match status" value="1"/>
</dbReference>
<name>A0AAU9RXV6_THLAR</name>
<evidence type="ECO:0000313" key="2">
    <source>
        <dbReference type="Proteomes" id="UP000836841"/>
    </source>
</evidence>
<dbReference type="SUPFAM" id="SSF51735">
    <property type="entry name" value="NAD(P)-binding Rossmann-fold domains"/>
    <property type="match status" value="1"/>
</dbReference>
<proteinExistence type="predicted"/>